<dbReference type="InterPro" id="IPR027417">
    <property type="entry name" value="P-loop_NTPase"/>
</dbReference>
<dbReference type="GO" id="GO:0003677">
    <property type="term" value="F:DNA binding"/>
    <property type="evidence" value="ECO:0007669"/>
    <property type="project" value="InterPro"/>
</dbReference>
<evidence type="ECO:0000256" key="4">
    <source>
        <dbReference type="ARBA" id="ARBA00022840"/>
    </source>
</evidence>
<comment type="caution">
    <text evidence="7">The sequence shown here is derived from an EMBL/GenBank/DDBJ whole genome shotgun (WGS) entry which is preliminary data.</text>
</comment>
<dbReference type="STRING" id="1423777.FD46_GL000181"/>
<evidence type="ECO:0000313" key="8">
    <source>
        <dbReference type="Proteomes" id="UP000051686"/>
    </source>
</evidence>
<dbReference type="InterPro" id="IPR027785">
    <property type="entry name" value="UvrD-like_helicase_C"/>
</dbReference>
<evidence type="ECO:0000256" key="3">
    <source>
        <dbReference type="ARBA" id="ARBA00022806"/>
    </source>
</evidence>
<dbReference type="EMBL" id="AZEH01000014">
    <property type="protein sequence ID" value="KRL06182.1"/>
    <property type="molecule type" value="Genomic_DNA"/>
</dbReference>
<gene>
    <name evidence="7" type="ORF">FD46_GL000181</name>
</gene>
<dbReference type="InterPro" id="IPR014016">
    <property type="entry name" value="UvrD-like_ATP-bd"/>
</dbReference>
<dbReference type="PATRIC" id="fig|1423777.3.peg.190"/>
<proteinExistence type="predicted"/>
<dbReference type="InterPro" id="IPR048228">
    <property type="entry name" value="HelD_bacillota"/>
</dbReference>
<dbReference type="GO" id="GO:0005524">
    <property type="term" value="F:ATP binding"/>
    <property type="evidence" value="ECO:0007669"/>
    <property type="project" value="UniProtKB-UniRule"/>
</dbReference>
<dbReference type="Gene3D" id="3.40.50.300">
    <property type="entry name" value="P-loop containing nucleotide triphosphate hydrolases"/>
    <property type="match status" value="3"/>
</dbReference>
<feature type="binding site" evidence="5">
    <location>
        <begin position="239"/>
        <end position="246"/>
    </location>
    <ligand>
        <name>ATP</name>
        <dbReference type="ChEBI" id="CHEBI:30616"/>
    </ligand>
</feature>
<evidence type="ECO:0000256" key="5">
    <source>
        <dbReference type="PROSITE-ProRule" id="PRU00560"/>
    </source>
</evidence>
<dbReference type="PANTHER" id="PTHR11070:SF17">
    <property type="entry name" value="DNA HELICASE IV"/>
    <property type="match status" value="1"/>
</dbReference>
<evidence type="ECO:0000256" key="2">
    <source>
        <dbReference type="ARBA" id="ARBA00022801"/>
    </source>
</evidence>
<keyword evidence="4 5" id="KW-0067">ATP-binding</keyword>
<dbReference type="Proteomes" id="UP000051686">
    <property type="component" value="Unassembled WGS sequence"/>
</dbReference>
<dbReference type="SUPFAM" id="SSF52540">
    <property type="entry name" value="P-loop containing nucleoside triphosphate hydrolases"/>
    <property type="match status" value="1"/>
</dbReference>
<dbReference type="Pfam" id="PF00580">
    <property type="entry name" value="UvrD-helicase"/>
    <property type="match status" value="1"/>
</dbReference>
<dbReference type="GO" id="GO:0016787">
    <property type="term" value="F:hydrolase activity"/>
    <property type="evidence" value="ECO:0007669"/>
    <property type="project" value="UniProtKB-UniRule"/>
</dbReference>
<reference evidence="7 8" key="1">
    <citation type="journal article" date="2015" name="Genome Announc.">
        <title>Expanding the biotechnology potential of lactobacilli through comparative genomics of 213 strains and associated genera.</title>
        <authorList>
            <person name="Sun Z."/>
            <person name="Harris H.M."/>
            <person name="McCann A."/>
            <person name="Guo C."/>
            <person name="Argimon S."/>
            <person name="Zhang W."/>
            <person name="Yang X."/>
            <person name="Jeffery I.B."/>
            <person name="Cooney J.C."/>
            <person name="Kagawa T.F."/>
            <person name="Liu W."/>
            <person name="Song Y."/>
            <person name="Salvetti E."/>
            <person name="Wrobel A."/>
            <person name="Rasinkangas P."/>
            <person name="Parkhill J."/>
            <person name="Rea M.C."/>
            <person name="O'Sullivan O."/>
            <person name="Ritari J."/>
            <person name="Douillard F.P."/>
            <person name="Paul Ross R."/>
            <person name="Yang R."/>
            <person name="Briner A.E."/>
            <person name="Felis G.E."/>
            <person name="de Vos W.M."/>
            <person name="Barrangou R."/>
            <person name="Klaenhammer T.R."/>
            <person name="Caufield P.W."/>
            <person name="Cui Y."/>
            <person name="Zhang H."/>
            <person name="O'Toole P.W."/>
        </authorList>
    </citation>
    <scope>NUCLEOTIDE SEQUENCE [LARGE SCALE GENOMIC DNA]</scope>
    <source>
        <strain evidence="7 8">DSM 19972</strain>
    </source>
</reference>
<dbReference type="PANTHER" id="PTHR11070">
    <property type="entry name" value="UVRD / RECB / PCRA DNA HELICASE FAMILY MEMBER"/>
    <property type="match status" value="1"/>
</dbReference>
<name>A0A0R1MDY4_9LACO</name>
<organism evidence="7 8">
    <name type="scientific">Liquorilactobacillus oeni DSM 19972</name>
    <dbReference type="NCBI Taxonomy" id="1423777"/>
    <lineage>
        <taxon>Bacteria</taxon>
        <taxon>Bacillati</taxon>
        <taxon>Bacillota</taxon>
        <taxon>Bacilli</taxon>
        <taxon>Lactobacillales</taxon>
        <taxon>Lactobacillaceae</taxon>
        <taxon>Liquorilactobacillus</taxon>
    </lineage>
</organism>
<keyword evidence="2 5" id="KW-0378">Hydrolase</keyword>
<dbReference type="GO" id="GO:0000725">
    <property type="term" value="P:recombinational repair"/>
    <property type="evidence" value="ECO:0007669"/>
    <property type="project" value="TreeGrafter"/>
</dbReference>
<dbReference type="NCBIfam" id="NF041464">
    <property type="entry name" value="HelD_BACSU"/>
    <property type="match status" value="1"/>
</dbReference>
<evidence type="ECO:0000259" key="6">
    <source>
        <dbReference type="PROSITE" id="PS51198"/>
    </source>
</evidence>
<protein>
    <submittedName>
        <fullName evidence="7">ATP-dependent DNA helicase</fullName>
    </submittedName>
</protein>
<dbReference type="GO" id="GO:0043138">
    <property type="term" value="F:3'-5' DNA helicase activity"/>
    <property type="evidence" value="ECO:0007669"/>
    <property type="project" value="TreeGrafter"/>
</dbReference>
<evidence type="ECO:0000256" key="1">
    <source>
        <dbReference type="ARBA" id="ARBA00022741"/>
    </source>
</evidence>
<keyword evidence="8" id="KW-1185">Reference proteome</keyword>
<keyword evidence="3 5" id="KW-0347">Helicase</keyword>
<dbReference type="InterPro" id="IPR000212">
    <property type="entry name" value="DNA_helicase_UvrD/REP"/>
</dbReference>
<evidence type="ECO:0000313" key="7">
    <source>
        <dbReference type="EMBL" id="KRL06182.1"/>
    </source>
</evidence>
<keyword evidence="1 5" id="KW-0547">Nucleotide-binding</keyword>
<dbReference type="GO" id="GO:0005829">
    <property type="term" value="C:cytosol"/>
    <property type="evidence" value="ECO:0007669"/>
    <property type="project" value="TreeGrafter"/>
</dbReference>
<feature type="domain" description="UvrD-like helicase ATP-binding" evidence="6">
    <location>
        <begin position="218"/>
        <end position="598"/>
    </location>
</feature>
<dbReference type="AlphaFoldDB" id="A0A0R1MDY4"/>
<dbReference type="PROSITE" id="PS51198">
    <property type="entry name" value="UVRD_HELICASE_ATP_BIND"/>
    <property type="match status" value="1"/>
</dbReference>
<dbReference type="Pfam" id="PF13538">
    <property type="entry name" value="UvrD_C_2"/>
    <property type="match status" value="1"/>
</dbReference>
<accession>A0A0R1MDY4</accession>
<sequence length="766" mass="88814">MINEKKGAVTLDKELSFEQKRVTRIISQIKKFLQKTKKEYLKAQSERSSVEKNYLQNARINTFEVDDQMETNAEVQQQKQLVSKNIETEQILKRQVTVLNELKKSPYFGRIDIHEEGEAEKETLYIGNSTFTDENNNFLIYDWRAPISSIYYNGTLGKVTYSTPSGEQSVELLKKRQFNIKNGQIKNMFDTNETVGDSLLQEMLGQYSDEYMKNIVATIQQEQNDIIRDTHHDLLIVQGVAGSGKTSAILQRIAFLLYHNRTALNADQIVLFSPNRLFSHYISEVLPSLGERNMRQVTLAEFFSQRFEGLEIETLFERFEKEHTNNRYSQNYKQKETTAFMRSIKEYATKQTPDSLSFTDLMLAGEKVFSKEEITAIYEKLPAALPLFLRFSETKNILVKRLKKKVFEKRNADWVLEKVNHLNDEEYHELLGRYRRGKFEQIDNEEEYLGYQIALKKYRPLYDALYNDYFLDVYRQYSAFLQKISPAFATAFNTRLEYHKIALADCAPLLYLRDLLTGSGRNHSIQYLFIDEVQDYSPAQLFYLKFTFPNAKLTLLGDSEQALFRKMQSSKELMRSLKQTLSPKNPRLIELNKSYRSTKQITAFMKSLLPDGNKIQAFTRPGKLPRLIISSNKAAAFAELQRTVAQLLSKYETVAIIAQDLAECNEIQLNFRFKKPLNLISAKDRLLPKGLVLLPIYLAKGLEFDAVIVFNVSQKNYPDEAARGILYTICSRAMHELVLLSTGTPTNFIQNIPSELFSIEHRIKLH</sequence>